<evidence type="ECO:0000313" key="3">
    <source>
        <dbReference type="Proteomes" id="UP001356427"/>
    </source>
</evidence>
<name>A0AAN8LKA4_9TELE</name>
<gene>
    <name evidence="2" type="ORF">J4Q44_G00151260</name>
</gene>
<feature type="region of interest" description="Disordered" evidence="1">
    <location>
        <begin position="50"/>
        <end position="77"/>
    </location>
</feature>
<feature type="compositionally biased region" description="Pro residues" evidence="1">
    <location>
        <begin position="59"/>
        <end position="69"/>
    </location>
</feature>
<keyword evidence="3" id="KW-1185">Reference proteome</keyword>
<accession>A0AAN8LKA4</accession>
<sequence>MRPLTPSPLDGPPAGTTPDSCITTASASQCATPVGAAGVPSCRRRLRAYSPGHTVVGPSTPPLQTPAPPSHRRRFCPPPPRCTPPPPVCHHQHGLLWTNCLLRLPWSHHHSSLVWCPSPLQFEYSHLHSP</sequence>
<reference evidence="2 3" key="1">
    <citation type="submission" date="2021-04" db="EMBL/GenBank/DDBJ databases">
        <authorList>
            <person name="De Guttry C."/>
            <person name="Zahm M."/>
            <person name="Klopp C."/>
            <person name="Cabau C."/>
            <person name="Louis A."/>
            <person name="Berthelot C."/>
            <person name="Parey E."/>
            <person name="Roest Crollius H."/>
            <person name="Montfort J."/>
            <person name="Robinson-Rechavi M."/>
            <person name="Bucao C."/>
            <person name="Bouchez O."/>
            <person name="Gislard M."/>
            <person name="Lluch J."/>
            <person name="Milhes M."/>
            <person name="Lampietro C."/>
            <person name="Lopez Roques C."/>
            <person name="Donnadieu C."/>
            <person name="Braasch I."/>
            <person name="Desvignes T."/>
            <person name="Postlethwait J."/>
            <person name="Bobe J."/>
            <person name="Wedekind C."/>
            <person name="Guiguen Y."/>
        </authorList>
    </citation>
    <scope>NUCLEOTIDE SEQUENCE [LARGE SCALE GENOMIC DNA]</scope>
    <source>
        <strain evidence="2">Cs_M1</strain>
        <tissue evidence="2">Blood</tissue>
    </source>
</reference>
<evidence type="ECO:0000313" key="2">
    <source>
        <dbReference type="EMBL" id="KAK6313667.1"/>
    </source>
</evidence>
<comment type="caution">
    <text evidence="2">The sequence shown here is derived from an EMBL/GenBank/DDBJ whole genome shotgun (WGS) entry which is preliminary data.</text>
</comment>
<dbReference type="Proteomes" id="UP001356427">
    <property type="component" value="Unassembled WGS sequence"/>
</dbReference>
<evidence type="ECO:0000256" key="1">
    <source>
        <dbReference type="SAM" id="MobiDB-lite"/>
    </source>
</evidence>
<protein>
    <submittedName>
        <fullName evidence="2">Uncharacterized protein</fullName>
    </submittedName>
</protein>
<organism evidence="2 3">
    <name type="scientific">Coregonus suidteri</name>
    <dbReference type="NCBI Taxonomy" id="861788"/>
    <lineage>
        <taxon>Eukaryota</taxon>
        <taxon>Metazoa</taxon>
        <taxon>Chordata</taxon>
        <taxon>Craniata</taxon>
        <taxon>Vertebrata</taxon>
        <taxon>Euteleostomi</taxon>
        <taxon>Actinopterygii</taxon>
        <taxon>Neopterygii</taxon>
        <taxon>Teleostei</taxon>
        <taxon>Protacanthopterygii</taxon>
        <taxon>Salmoniformes</taxon>
        <taxon>Salmonidae</taxon>
        <taxon>Coregoninae</taxon>
        <taxon>Coregonus</taxon>
    </lineage>
</organism>
<dbReference type="EMBL" id="JAGTTL010000013">
    <property type="protein sequence ID" value="KAK6313667.1"/>
    <property type="molecule type" value="Genomic_DNA"/>
</dbReference>
<feature type="compositionally biased region" description="Pro residues" evidence="1">
    <location>
        <begin position="1"/>
        <end position="11"/>
    </location>
</feature>
<feature type="region of interest" description="Disordered" evidence="1">
    <location>
        <begin position="1"/>
        <end position="21"/>
    </location>
</feature>
<dbReference type="AlphaFoldDB" id="A0AAN8LKA4"/>
<proteinExistence type="predicted"/>